<evidence type="ECO:0000313" key="2">
    <source>
        <dbReference type="EMBL" id="NBC70515.1"/>
    </source>
</evidence>
<protein>
    <recommendedName>
        <fullName evidence="1">Copper amine oxidase-like N-terminal domain-containing protein</fullName>
    </recommendedName>
</protein>
<dbReference type="AlphaFoldDB" id="A0A7X5C1P5"/>
<feature type="domain" description="Copper amine oxidase-like N-terminal" evidence="1">
    <location>
        <begin position="180"/>
        <end position="273"/>
    </location>
</feature>
<dbReference type="Pfam" id="PF07833">
    <property type="entry name" value="Cu_amine_oxidN1"/>
    <property type="match status" value="1"/>
</dbReference>
<dbReference type="InterPro" id="IPR036582">
    <property type="entry name" value="Mao_N_sf"/>
</dbReference>
<reference evidence="2 3" key="1">
    <citation type="submission" date="2020-01" db="EMBL/GenBank/DDBJ databases">
        <title>Paenibacillus soybeanensis sp. nov. isolated from the nodules of soybean (Glycine max(L.) Merr).</title>
        <authorList>
            <person name="Wang H."/>
        </authorList>
    </citation>
    <scope>NUCLEOTIDE SEQUENCE [LARGE SCALE GENOMIC DNA]</scope>
    <source>
        <strain evidence="2 3">DSM 23054</strain>
    </source>
</reference>
<comment type="caution">
    <text evidence="2">The sequence shown here is derived from an EMBL/GenBank/DDBJ whole genome shotgun (WGS) entry which is preliminary data.</text>
</comment>
<gene>
    <name evidence="2" type="ORF">GT003_16050</name>
</gene>
<keyword evidence="3" id="KW-1185">Reference proteome</keyword>
<name>A0A7X5C1P5_9BACL</name>
<sequence length="276" mass="30927">MRSVLKSGAIRKLIFLFMAVAIGMSALLVHARVASACDFTGEMIKPRPESLAFTGKALEVRDDGQHGNDVYFEVYTLEQGNVKALVHVWTPNAAYSCGGYGFKAGELYEVITIDSKLYDSSNEAWINTVRPLSPEEVSEKEKLEGQSLLEDFQKRSDAAVSINAEDLIVSRPYDYFYTNKDNRVMVPLTEANMSRFGIEPALPDQNDDKVTLTYKGRAYTYRVGFNTVQIGEEIALMDTVLERVDGILFIPARQVADIIEASLTWDNKRKKLNIAF</sequence>
<dbReference type="OrthoDB" id="2576388at2"/>
<accession>A0A7X5C1P5</accession>
<evidence type="ECO:0000259" key="1">
    <source>
        <dbReference type="Pfam" id="PF07833"/>
    </source>
</evidence>
<organism evidence="2 3">
    <name type="scientific">Paenibacillus sacheonensis</name>
    <dbReference type="NCBI Taxonomy" id="742054"/>
    <lineage>
        <taxon>Bacteria</taxon>
        <taxon>Bacillati</taxon>
        <taxon>Bacillota</taxon>
        <taxon>Bacilli</taxon>
        <taxon>Bacillales</taxon>
        <taxon>Paenibacillaceae</taxon>
        <taxon>Paenibacillus</taxon>
    </lineage>
</organism>
<dbReference type="EMBL" id="JAAAMU010000007">
    <property type="protein sequence ID" value="NBC70515.1"/>
    <property type="molecule type" value="Genomic_DNA"/>
</dbReference>
<proteinExistence type="predicted"/>
<dbReference type="RefSeq" id="WP_161699525.1">
    <property type="nucleotide sequence ID" value="NZ_JAAAMU010000007.1"/>
</dbReference>
<dbReference type="Proteomes" id="UP000558113">
    <property type="component" value="Unassembled WGS sequence"/>
</dbReference>
<evidence type="ECO:0000313" key="3">
    <source>
        <dbReference type="Proteomes" id="UP000558113"/>
    </source>
</evidence>
<dbReference type="SUPFAM" id="SSF55383">
    <property type="entry name" value="Copper amine oxidase, domain N"/>
    <property type="match status" value="1"/>
</dbReference>
<dbReference type="InterPro" id="IPR012854">
    <property type="entry name" value="Cu_amine_oxidase-like_N"/>
</dbReference>